<evidence type="ECO:0000313" key="4">
    <source>
        <dbReference type="Proteomes" id="UP000290057"/>
    </source>
</evidence>
<dbReference type="PROSITE" id="PS50943">
    <property type="entry name" value="HTH_CROC1"/>
    <property type="match status" value="1"/>
</dbReference>
<protein>
    <submittedName>
        <fullName evidence="3">XRE family transcriptional regulator</fullName>
    </submittedName>
</protein>
<proteinExistence type="predicted"/>
<dbReference type="RefSeq" id="WP_067506687.1">
    <property type="nucleotide sequence ID" value="NZ_AP019389.1"/>
</dbReference>
<dbReference type="Pfam" id="PF01381">
    <property type="entry name" value="HTH_3"/>
    <property type="match status" value="1"/>
</dbReference>
<dbReference type="Proteomes" id="UP000325385">
    <property type="component" value="Chromosome"/>
</dbReference>
<dbReference type="SUPFAM" id="SSF47413">
    <property type="entry name" value="lambda repressor-like DNA-binding domains"/>
    <property type="match status" value="1"/>
</dbReference>
<reference evidence="5" key="1">
    <citation type="submission" date="2018-09" db="EMBL/GenBank/DDBJ databases">
        <title>Nocardia yunnanensis sp. nov., an actinomycete isolated from a soil sample.</title>
        <authorList>
            <person name="Zhang J."/>
        </authorList>
    </citation>
    <scope>NUCLEOTIDE SEQUENCE [LARGE SCALE GENOMIC DNA]</scope>
    <source>
        <strain evidence="5">21-3</strain>
    </source>
</reference>
<dbReference type="CDD" id="cd00093">
    <property type="entry name" value="HTH_XRE"/>
    <property type="match status" value="1"/>
</dbReference>
<dbReference type="GO" id="GO:0003677">
    <property type="term" value="F:DNA binding"/>
    <property type="evidence" value="ECO:0007669"/>
    <property type="project" value="InterPro"/>
</dbReference>
<evidence type="ECO:0000259" key="1">
    <source>
        <dbReference type="PROSITE" id="PS50943"/>
    </source>
</evidence>
<dbReference type="Proteomes" id="UP000290057">
    <property type="component" value="Chromosome"/>
</dbReference>
<evidence type="ECO:0000313" key="5">
    <source>
        <dbReference type="Proteomes" id="UP000325385"/>
    </source>
</evidence>
<dbReference type="EMBL" id="CP032228">
    <property type="protein sequence ID" value="QFI63287.1"/>
    <property type="molecule type" value="Genomic_DNA"/>
</dbReference>
<dbReference type="Gene3D" id="1.10.260.40">
    <property type="entry name" value="lambda repressor-like DNA-binding domains"/>
    <property type="match status" value="1"/>
</dbReference>
<name>A0A3T1CHN3_9SPHN</name>
<keyword evidence="4" id="KW-1185">Reference proteome</keyword>
<accession>A0A3T1CHN3</accession>
<gene>
    <name evidence="3" type="ORF">D0Y83_08390</name>
    <name evidence="2" type="ORF">EKJ_13440</name>
</gene>
<dbReference type="AlphaFoldDB" id="A0A3T1CHN3"/>
<feature type="domain" description="HTH cro/C1-type" evidence="1">
    <location>
        <begin position="5"/>
        <end position="61"/>
    </location>
</feature>
<organism evidence="2 4">
    <name type="scientific">Qipengyuania flava</name>
    <dbReference type="NCBI Taxonomy" id="192812"/>
    <lineage>
        <taxon>Bacteria</taxon>
        <taxon>Pseudomonadati</taxon>
        <taxon>Pseudomonadota</taxon>
        <taxon>Alphaproteobacteria</taxon>
        <taxon>Sphingomonadales</taxon>
        <taxon>Erythrobacteraceae</taxon>
        <taxon>Qipengyuania</taxon>
    </lineage>
</organism>
<reference evidence="3" key="2">
    <citation type="submission" date="2018-09" db="EMBL/GenBank/DDBJ databases">
        <authorList>
            <person name="Zhang J."/>
        </authorList>
    </citation>
    <scope>NUCLEOTIDE SEQUENCE</scope>
    <source>
        <strain evidence="3">21-3</strain>
    </source>
</reference>
<dbReference type="SMART" id="SM00530">
    <property type="entry name" value="HTH_XRE"/>
    <property type="match status" value="1"/>
</dbReference>
<dbReference type="EMBL" id="AP019389">
    <property type="protein sequence ID" value="BBI20497.1"/>
    <property type="molecule type" value="Genomic_DNA"/>
</dbReference>
<sequence>MINRIRDIRRQKGLTLADLAAACVPPTTPQTVGRLETGMRNLSLKWMERIAAALEVDPEMLVRSEAAEQPQIIARLAREGAEAPPETSDAILPTQLGGERPLIVLAIDYPHGEYRPGDQLWLRQIDPADGARAINRDVLVPRKGGRFAFGRLIDRQGTLVGLLPPGHGEKQQVIENPAWIGVAEMLVRRL</sequence>
<evidence type="ECO:0000313" key="3">
    <source>
        <dbReference type="EMBL" id="QFI63287.1"/>
    </source>
</evidence>
<dbReference type="GeneID" id="69697316"/>
<dbReference type="InterPro" id="IPR001387">
    <property type="entry name" value="Cro/C1-type_HTH"/>
</dbReference>
<dbReference type="InterPro" id="IPR010982">
    <property type="entry name" value="Lambda_DNA-bd_dom_sf"/>
</dbReference>
<reference evidence="2 4" key="3">
    <citation type="submission" date="2019-01" db="EMBL/GenBank/DDBJ databases">
        <title>Complete genome sequence of Erythrobacter flavus KJ5.</title>
        <authorList>
            <person name="Kanesaki Y."/>
            <person name="Brotosudarmo T."/>
            <person name="Moriuchi R."/>
            <person name="Awai K."/>
        </authorList>
    </citation>
    <scope>NUCLEOTIDE SEQUENCE [LARGE SCALE GENOMIC DNA]</scope>
    <source>
        <strain evidence="2 4">KJ5</strain>
    </source>
</reference>
<evidence type="ECO:0000313" key="2">
    <source>
        <dbReference type="EMBL" id="BBI20497.1"/>
    </source>
</evidence>